<evidence type="ECO:0000256" key="1">
    <source>
        <dbReference type="SAM" id="Phobius"/>
    </source>
</evidence>
<reference evidence="2" key="1">
    <citation type="submission" date="2024-05" db="EMBL/GenBank/DDBJ databases">
        <title>Pontimicrobium maritimus sp. nov., isolated form sea water.</title>
        <authorList>
            <person name="Muhammad N."/>
            <person name="Vuong T.Q."/>
            <person name="Han H.L."/>
            <person name="Kim S.-G."/>
        </authorList>
    </citation>
    <scope>NUCLEOTIDE SEQUENCE</scope>
    <source>
        <strain evidence="2">SW4</strain>
    </source>
</reference>
<keyword evidence="1" id="KW-1133">Transmembrane helix</keyword>
<keyword evidence="1" id="KW-0812">Transmembrane</keyword>
<protein>
    <submittedName>
        <fullName evidence="2">Uncharacterized protein</fullName>
    </submittedName>
</protein>
<dbReference type="RefSeq" id="WP_347922331.1">
    <property type="nucleotide sequence ID" value="NZ_CP157199.1"/>
</dbReference>
<proteinExistence type="predicted"/>
<gene>
    <name evidence="2" type="ORF">ABGB03_09785</name>
</gene>
<feature type="transmembrane region" description="Helical" evidence="1">
    <location>
        <begin position="123"/>
        <end position="143"/>
    </location>
</feature>
<feature type="transmembrane region" description="Helical" evidence="1">
    <location>
        <begin position="155"/>
        <end position="173"/>
    </location>
</feature>
<feature type="transmembrane region" description="Helical" evidence="1">
    <location>
        <begin position="94"/>
        <end position="111"/>
    </location>
</feature>
<dbReference type="AlphaFoldDB" id="A0AAU7BPQ3"/>
<feature type="transmembrane region" description="Helical" evidence="1">
    <location>
        <begin position="61"/>
        <end position="82"/>
    </location>
</feature>
<feature type="transmembrane region" description="Helical" evidence="1">
    <location>
        <begin position="7"/>
        <end position="25"/>
    </location>
</feature>
<organism evidence="2">
    <name type="scientific">Pontimicrobium sp. SW4</name>
    <dbReference type="NCBI Taxonomy" id="3153519"/>
    <lineage>
        <taxon>Bacteria</taxon>
        <taxon>Pseudomonadati</taxon>
        <taxon>Bacteroidota</taxon>
        <taxon>Flavobacteriia</taxon>
        <taxon>Flavobacteriales</taxon>
        <taxon>Flavobacteriaceae</taxon>
        <taxon>Pontimicrobium</taxon>
    </lineage>
</organism>
<evidence type="ECO:0000313" key="2">
    <source>
        <dbReference type="EMBL" id="XBG60144.1"/>
    </source>
</evidence>
<dbReference type="EMBL" id="CP157199">
    <property type="protein sequence ID" value="XBG60144.1"/>
    <property type="molecule type" value="Genomic_DNA"/>
</dbReference>
<name>A0AAU7BPQ3_9FLAO</name>
<keyword evidence="1" id="KW-0472">Membrane</keyword>
<sequence length="182" mass="21090">MNNQKINGKYLAAGIVAVMFTWLIHEFTHWLTSELLGYKTIMQLNVTYPIESETPIELHQAFISISGPIITIIQALVVFIILEKRDWNKYLYPFLFTAFYMRVLAGLMNFINANDEGRVSQYLGIGTFTLSIIVSGLLFFLVYKISKKYSLRWKFQLATYLIIMIVSSILILSDQFLEIRII</sequence>
<accession>A0AAU7BPQ3</accession>